<proteinExistence type="predicted"/>
<gene>
    <name evidence="1" type="ORF">LCGC14_1218320</name>
</gene>
<accession>A0A0F9PGK2</accession>
<protein>
    <submittedName>
        <fullName evidence="1">Uncharacterized protein</fullName>
    </submittedName>
</protein>
<organism evidence="1">
    <name type="scientific">marine sediment metagenome</name>
    <dbReference type="NCBI Taxonomy" id="412755"/>
    <lineage>
        <taxon>unclassified sequences</taxon>
        <taxon>metagenomes</taxon>
        <taxon>ecological metagenomes</taxon>
    </lineage>
</organism>
<evidence type="ECO:0000313" key="1">
    <source>
        <dbReference type="EMBL" id="KKM92447.1"/>
    </source>
</evidence>
<feature type="non-terminal residue" evidence="1">
    <location>
        <position position="1"/>
    </location>
</feature>
<dbReference type="EMBL" id="LAZR01006391">
    <property type="protein sequence ID" value="KKM92447.1"/>
    <property type="molecule type" value="Genomic_DNA"/>
</dbReference>
<comment type="caution">
    <text evidence="1">The sequence shown here is derived from an EMBL/GenBank/DDBJ whole genome shotgun (WGS) entry which is preliminary data.</text>
</comment>
<name>A0A0F9PGK2_9ZZZZ</name>
<dbReference type="AlphaFoldDB" id="A0A0F9PGK2"/>
<reference evidence="1" key="1">
    <citation type="journal article" date="2015" name="Nature">
        <title>Complex archaea that bridge the gap between prokaryotes and eukaryotes.</title>
        <authorList>
            <person name="Spang A."/>
            <person name="Saw J.H."/>
            <person name="Jorgensen S.L."/>
            <person name="Zaremba-Niedzwiedzka K."/>
            <person name="Martijn J."/>
            <person name="Lind A.E."/>
            <person name="van Eijk R."/>
            <person name="Schleper C."/>
            <person name="Guy L."/>
            <person name="Ettema T.J."/>
        </authorList>
    </citation>
    <scope>NUCLEOTIDE SEQUENCE</scope>
</reference>
<sequence>AGNTFCYLEIDSHTAHAGFETRIGAFLDIIEERRRKDDKKLEESLTLTT</sequence>